<reference evidence="2 3" key="1">
    <citation type="submission" date="2019-02" db="EMBL/GenBank/DDBJ databases">
        <title>Deep-cultivation of Planctomycetes and their phenomic and genomic characterization uncovers novel biology.</title>
        <authorList>
            <person name="Wiegand S."/>
            <person name="Jogler M."/>
            <person name="Boedeker C."/>
            <person name="Pinto D."/>
            <person name="Vollmers J."/>
            <person name="Rivas-Marin E."/>
            <person name="Kohn T."/>
            <person name="Peeters S.H."/>
            <person name="Heuer A."/>
            <person name="Rast P."/>
            <person name="Oberbeckmann S."/>
            <person name="Bunk B."/>
            <person name="Jeske O."/>
            <person name="Meyerdierks A."/>
            <person name="Storesund J.E."/>
            <person name="Kallscheuer N."/>
            <person name="Luecker S."/>
            <person name="Lage O.M."/>
            <person name="Pohl T."/>
            <person name="Merkel B.J."/>
            <person name="Hornburger P."/>
            <person name="Mueller R.-W."/>
            <person name="Bruemmer F."/>
            <person name="Labrenz M."/>
            <person name="Spormann A.M."/>
            <person name="Op Den Camp H."/>
            <person name="Overmann J."/>
            <person name="Amann R."/>
            <person name="Jetten M.S.M."/>
            <person name="Mascher T."/>
            <person name="Medema M.H."/>
            <person name="Devos D.P."/>
            <person name="Kaster A.-K."/>
            <person name="Ovreas L."/>
            <person name="Rohde M."/>
            <person name="Galperin M.Y."/>
            <person name="Jogler C."/>
        </authorList>
    </citation>
    <scope>NUCLEOTIDE SEQUENCE [LARGE SCALE GENOMIC DNA]</scope>
    <source>
        <strain evidence="2 3">CA13</strain>
    </source>
</reference>
<accession>A0A5C5Z2B3</accession>
<comment type="caution">
    <text evidence="2">The sequence shown here is derived from an EMBL/GenBank/DDBJ whole genome shotgun (WGS) entry which is preliminary data.</text>
</comment>
<keyword evidence="1" id="KW-0732">Signal</keyword>
<feature type="chain" id="PRO_5022864459" evidence="1">
    <location>
        <begin position="21"/>
        <end position="300"/>
    </location>
</feature>
<proteinExistence type="predicted"/>
<organism evidence="2 3">
    <name type="scientific">Novipirellula herctigrandis</name>
    <dbReference type="NCBI Taxonomy" id="2527986"/>
    <lineage>
        <taxon>Bacteria</taxon>
        <taxon>Pseudomonadati</taxon>
        <taxon>Planctomycetota</taxon>
        <taxon>Planctomycetia</taxon>
        <taxon>Pirellulales</taxon>
        <taxon>Pirellulaceae</taxon>
        <taxon>Novipirellula</taxon>
    </lineage>
</organism>
<dbReference type="EMBL" id="SJPJ01000001">
    <property type="protein sequence ID" value="TWT81522.1"/>
    <property type="molecule type" value="Genomic_DNA"/>
</dbReference>
<evidence type="ECO:0000313" key="2">
    <source>
        <dbReference type="EMBL" id="TWT81522.1"/>
    </source>
</evidence>
<evidence type="ECO:0000313" key="3">
    <source>
        <dbReference type="Proteomes" id="UP000315010"/>
    </source>
</evidence>
<dbReference type="RefSeq" id="WP_146397488.1">
    <property type="nucleotide sequence ID" value="NZ_SJPJ01000001.1"/>
</dbReference>
<dbReference type="Proteomes" id="UP000315010">
    <property type="component" value="Unassembled WGS sequence"/>
</dbReference>
<sequence precursor="true">MRSNLLLVVLAMVCALPVSAVTAQDRKQVRSFDKGTDLLLLQHDCKTDPDDIMAIATEAGMLTHPDFADVNYHLVLGSYHFGELDTKPYIPRSDEVMAFAFGVEGENWTNIHKDFDETEFVWPQATINRVAERVKRVLDQSGIVWVAEAGTSNYTAQWLLALRESGVDSEILRRHVVVVQHSKVNEDRTEPGNLQYTKQNASYFKIDDGNSSNRTPAYKDKTLSLIKIVTGADDRNNKNLAIWRLANEIIQAHPIPQKRIQFLDFSDTVEVWWILQLGSDGNSVQKVIDRYIVNLVAKSD</sequence>
<name>A0A5C5Z2B3_9BACT</name>
<dbReference type="AlphaFoldDB" id="A0A5C5Z2B3"/>
<feature type="signal peptide" evidence="1">
    <location>
        <begin position="1"/>
        <end position="20"/>
    </location>
</feature>
<keyword evidence="3" id="KW-1185">Reference proteome</keyword>
<evidence type="ECO:0000256" key="1">
    <source>
        <dbReference type="SAM" id="SignalP"/>
    </source>
</evidence>
<dbReference type="OrthoDB" id="7403807at2"/>
<gene>
    <name evidence="2" type="ORF">CA13_29750</name>
</gene>
<protein>
    <submittedName>
        <fullName evidence="2">Uncharacterized protein</fullName>
    </submittedName>
</protein>